<dbReference type="Proteomes" id="UP000230238">
    <property type="component" value="Unassembled WGS sequence"/>
</dbReference>
<accession>A0A2M7RGD8</accession>
<evidence type="ECO:0000313" key="2">
    <source>
        <dbReference type="EMBL" id="PIY95627.1"/>
    </source>
</evidence>
<dbReference type="AlphaFoldDB" id="A0A2M7RGD8"/>
<comment type="caution">
    <text evidence="2">The sequence shown here is derived from an EMBL/GenBank/DDBJ whole genome shotgun (WGS) entry which is preliminary data.</text>
</comment>
<dbReference type="EMBL" id="PFME01000038">
    <property type="protein sequence ID" value="PIY95627.1"/>
    <property type="molecule type" value="Genomic_DNA"/>
</dbReference>
<protein>
    <recommendedName>
        <fullName evidence="1">Homing endonuclease LAGLIDADG domain-containing protein</fullName>
    </recommendedName>
</protein>
<feature type="domain" description="Homing endonuclease LAGLIDADG" evidence="1">
    <location>
        <begin position="48"/>
        <end position="209"/>
    </location>
</feature>
<gene>
    <name evidence="2" type="ORF">COY65_02820</name>
</gene>
<dbReference type="InterPro" id="IPR004860">
    <property type="entry name" value="LAGLIDADG_dom"/>
</dbReference>
<dbReference type="SUPFAM" id="SSF55608">
    <property type="entry name" value="Homing endonucleases"/>
    <property type="match status" value="1"/>
</dbReference>
<organism evidence="2 3">
    <name type="scientific">Candidatus Jorgensenbacteria bacterium CG_4_10_14_0_8_um_filter_39_13</name>
    <dbReference type="NCBI Taxonomy" id="1974589"/>
    <lineage>
        <taxon>Bacteria</taxon>
        <taxon>Candidatus Joergenseniibacteriota</taxon>
    </lineage>
</organism>
<dbReference type="Gene3D" id="3.10.28.10">
    <property type="entry name" value="Homing endonucleases"/>
    <property type="match status" value="2"/>
</dbReference>
<evidence type="ECO:0000259" key="1">
    <source>
        <dbReference type="Pfam" id="PF03161"/>
    </source>
</evidence>
<sequence length="227" mass="26105">MLAPSAPRGFTRIFIISVNQRTHQRKSACSRSEQKDNTVGSLTQIQKSLIIGTILGDGYVRIFPSRKNALLEINHSAKAKDYVDWKYLILKNVAGSPPKIRKGNGKRLAYRFYTKQLPELTNLLKEFYRNGKKIVPDNLALNPMILAVWFMDDGSKCNSSNFYLNTQQYSLGDQKKMVAKLKLLGLDTKLNRDKCYWRIRFLTSSLPKLRKLISNKIIPSMKYKIEL</sequence>
<name>A0A2M7RGD8_9BACT</name>
<dbReference type="GO" id="GO:0004519">
    <property type="term" value="F:endonuclease activity"/>
    <property type="evidence" value="ECO:0007669"/>
    <property type="project" value="InterPro"/>
</dbReference>
<dbReference type="Pfam" id="PF03161">
    <property type="entry name" value="LAGLIDADG_2"/>
    <property type="match status" value="1"/>
</dbReference>
<reference evidence="3" key="1">
    <citation type="submission" date="2017-09" db="EMBL/GenBank/DDBJ databases">
        <title>Depth-based differentiation of microbial function through sediment-hosted aquifers and enrichment of novel symbionts in the deep terrestrial subsurface.</title>
        <authorList>
            <person name="Probst A.J."/>
            <person name="Ladd B."/>
            <person name="Jarett J.K."/>
            <person name="Geller-Mcgrath D.E."/>
            <person name="Sieber C.M.K."/>
            <person name="Emerson J.B."/>
            <person name="Anantharaman K."/>
            <person name="Thomas B.C."/>
            <person name="Malmstrom R."/>
            <person name="Stieglmeier M."/>
            <person name="Klingl A."/>
            <person name="Woyke T."/>
            <person name="Ryan C.M."/>
            <person name="Banfield J.F."/>
        </authorList>
    </citation>
    <scope>NUCLEOTIDE SEQUENCE [LARGE SCALE GENOMIC DNA]</scope>
</reference>
<evidence type="ECO:0000313" key="3">
    <source>
        <dbReference type="Proteomes" id="UP000230238"/>
    </source>
</evidence>
<proteinExistence type="predicted"/>
<dbReference type="InterPro" id="IPR027434">
    <property type="entry name" value="Homing_endonucl"/>
</dbReference>